<dbReference type="Pfam" id="PF05116">
    <property type="entry name" value="S6PP"/>
    <property type="match status" value="1"/>
</dbReference>
<gene>
    <name evidence="2" type="ORF">P0Y55_03035</name>
</gene>
<evidence type="ECO:0000313" key="3">
    <source>
        <dbReference type="Proteomes" id="UP001178662"/>
    </source>
</evidence>
<dbReference type="Proteomes" id="UP001178662">
    <property type="component" value="Chromosome"/>
</dbReference>
<accession>A0AA95JDK1</accession>
<dbReference type="SUPFAM" id="SSF56784">
    <property type="entry name" value="HAD-like"/>
    <property type="match status" value="1"/>
</dbReference>
<reference evidence="2" key="1">
    <citation type="submission" date="2023-03" db="EMBL/GenBank/DDBJ databases">
        <title>Andean soil-derived lignocellulolytic bacterial consortium as a source of novel taxa and putative plastic-active enzymes.</title>
        <authorList>
            <person name="Diaz-Garcia L."/>
            <person name="Chuvochina M."/>
            <person name="Feuerriegel G."/>
            <person name="Bunk B."/>
            <person name="Sproer C."/>
            <person name="Streit W.R."/>
            <person name="Rodriguez L.M."/>
            <person name="Overmann J."/>
            <person name="Jimenez D.J."/>
        </authorList>
    </citation>
    <scope>NUCLEOTIDE SEQUENCE</scope>
    <source>
        <strain evidence="2">MAG 2441</strain>
    </source>
</reference>
<feature type="domain" description="Sucrose phosphatase-like" evidence="1">
    <location>
        <begin position="4"/>
        <end position="217"/>
    </location>
</feature>
<evidence type="ECO:0000313" key="2">
    <source>
        <dbReference type="EMBL" id="WEK55072.1"/>
    </source>
</evidence>
<dbReference type="EMBL" id="CP119317">
    <property type="protein sequence ID" value="WEK55072.1"/>
    <property type="molecule type" value="Genomic_DNA"/>
</dbReference>
<keyword evidence="2" id="KW-0378">Hydrolase</keyword>
<dbReference type="GO" id="GO:0016787">
    <property type="term" value="F:hydrolase activity"/>
    <property type="evidence" value="ECO:0007669"/>
    <property type="project" value="UniProtKB-KW"/>
</dbReference>
<dbReference type="InterPro" id="IPR024197">
    <property type="entry name" value="TPP-like"/>
</dbReference>
<organism evidence="2 3">
    <name type="scientific">Candidatus Cohnella colombiensis</name>
    <dbReference type="NCBI Taxonomy" id="3121368"/>
    <lineage>
        <taxon>Bacteria</taxon>
        <taxon>Bacillati</taxon>
        <taxon>Bacillota</taxon>
        <taxon>Bacilli</taxon>
        <taxon>Bacillales</taxon>
        <taxon>Paenibacillaceae</taxon>
        <taxon>Cohnella</taxon>
    </lineage>
</organism>
<name>A0AA95JDK1_9BACL</name>
<dbReference type="Gene3D" id="3.40.50.1000">
    <property type="entry name" value="HAD superfamily/HAD-like"/>
    <property type="match status" value="1"/>
</dbReference>
<protein>
    <submittedName>
        <fullName evidence="2">Hydrolase</fullName>
    </submittedName>
</protein>
<dbReference type="InterPro" id="IPR023214">
    <property type="entry name" value="HAD_sf"/>
</dbReference>
<dbReference type="InterPro" id="IPR036412">
    <property type="entry name" value="HAD-like_sf"/>
</dbReference>
<dbReference type="PIRSF" id="PIRSF030802">
    <property type="entry name" value="UCP030802"/>
    <property type="match status" value="1"/>
</dbReference>
<evidence type="ECO:0000259" key="1">
    <source>
        <dbReference type="Pfam" id="PF05116"/>
    </source>
</evidence>
<proteinExistence type="predicted"/>
<dbReference type="InterPro" id="IPR006380">
    <property type="entry name" value="SPP-like_dom"/>
</dbReference>
<keyword evidence="3" id="KW-1185">Reference proteome</keyword>
<sequence length="279" mass="31553">MIYASDLDQTLIYSTRSMGIDTASPLVMPAETIDGKVSSYISIAAFNQLQRLNGELNFIPVTTRTIAQYKRIELFYEQVQPKYAITSNGGNILVEGTPDLEWNEYIRGNVASQSAPMEQIRELIEAIWNEEWCVGQRYCDELFIALVIHREIVPWDVLNPVVTSIRELGWDVSIQGRKIYFVPRAVSKQAALAHLKQFLGASVVIASGDSLLDQCLLDFADYPIAARHGELYREQERNPRTINYSFTSHSGVLAADQIVDYAYDAMRRYKDANKSQSVV</sequence>
<dbReference type="AlphaFoldDB" id="A0AA95JDK1"/>